<dbReference type="InterPro" id="IPR039787">
    <property type="entry name" value="ENDOU"/>
</dbReference>
<feature type="domain" description="EndoU" evidence="12">
    <location>
        <begin position="26"/>
        <end position="297"/>
    </location>
</feature>
<evidence type="ECO:0000256" key="8">
    <source>
        <dbReference type="ARBA" id="ARBA00022884"/>
    </source>
</evidence>
<comment type="similarity">
    <text evidence="2 11">Belongs to the ENDOU family.</text>
</comment>
<feature type="signal peptide" evidence="11">
    <location>
        <begin position="1"/>
        <end position="20"/>
    </location>
</feature>
<evidence type="ECO:0000313" key="13">
    <source>
        <dbReference type="Proteomes" id="UP000887565"/>
    </source>
</evidence>
<dbReference type="OMA" id="PGRACHL"/>
<keyword evidence="11" id="KW-0732">Signal</keyword>
<comment type="subunit">
    <text evidence="3 11">Monomer.</text>
</comment>
<dbReference type="GO" id="GO:0004521">
    <property type="term" value="F:RNA endonuclease activity"/>
    <property type="evidence" value="ECO:0007669"/>
    <property type="project" value="UniProtKB-UniRule"/>
</dbReference>
<dbReference type="PANTHER" id="PTHR12439:SF11">
    <property type="entry name" value="URIDYLATE-SPECIFIC ENDORIBONUCLEASE"/>
    <property type="match status" value="1"/>
</dbReference>
<dbReference type="SUPFAM" id="SSF142877">
    <property type="entry name" value="EndoU-like"/>
    <property type="match status" value="1"/>
</dbReference>
<keyword evidence="8 11" id="KW-0694">RNA-binding</keyword>
<proteinExistence type="inferred from homology"/>
<keyword evidence="5 11" id="KW-0479">Metal-binding</keyword>
<keyword evidence="9 11" id="KW-0464">Manganese</keyword>
<evidence type="ECO:0000256" key="4">
    <source>
        <dbReference type="ARBA" id="ARBA00022722"/>
    </source>
</evidence>
<dbReference type="Pfam" id="PF09412">
    <property type="entry name" value="XendoU"/>
    <property type="match status" value="1"/>
</dbReference>
<comment type="cofactor">
    <cofactor evidence="1 11">
        <name>Mn(2+)</name>
        <dbReference type="ChEBI" id="CHEBI:29035"/>
    </cofactor>
</comment>
<evidence type="ECO:0000313" key="14">
    <source>
        <dbReference type="WBParaSite" id="nRc.2.0.1.t00141-RA"/>
    </source>
</evidence>
<sequence length="300" mass="34928">MPYCISKTLFIISWPFLIFVQNQMPPKDDVGETIKQLYIMDPDRANPKDIVVNYQQYSNSPRKVDPSKEKFFKFVNKSLINAPVYKKFSVLFDNYELNTGRREVENAQETKEIDDFLAYVYNSTVFKKTFDFLKMRRQENATNIQNFRNFFRQLWFGYYSRRSGILDTSGFEHVFVGEISKSQNATTAEIGGLHNWFRFYHLEQSGAADYSGFVVRRRNLFAMIQFEWQNVWKPSGSFIIGSSPVFDLCAYTICFLMKPGFKSCQFDLDGCMVSVTSHKLVQNRRTFVGSAYPSPGPACR</sequence>
<name>A0A915HEW0_ROMCU</name>
<dbReference type="InterPro" id="IPR037227">
    <property type="entry name" value="EndoU-like"/>
</dbReference>
<accession>A0A915HEW0</accession>
<evidence type="ECO:0000256" key="5">
    <source>
        <dbReference type="ARBA" id="ARBA00022723"/>
    </source>
</evidence>
<dbReference type="AlphaFoldDB" id="A0A915HEW0"/>
<reference evidence="14" key="1">
    <citation type="submission" date="2022-11" db="UniProtKB">
        <authorList>
            <consortium name="WormBaseParasite"/>
        </authorList>
    </citation>
    <scope>IDENTIFICATION</scope>
</reference>
<dbReference type="GO" id="GO:0046872">
    <property type="term" value="F:metal ion binding"/>
    <property type="evidence" value="ECO:0007669"/>
    <property type="project" value="UniProtKB-UniRule"/>
</dbReference>
<evidence type="ECO:0000256" key="6">
    <source>
        <dbReference type="ARBA" id="ARBA00022759"/>
    </source>
</evidence>
<dbReference type="PROSITE" id="PS51959">
    <property type="entry name" value="ENDOU"/>
    <property type="match status" value="1"/>
</dbReference>
<dbReference type="GO" id="GO:0003723">
    <property type="term" value="F:RNA binding"/>
    <property type="evidence" value="ECO:0007669"/>
    <property type="project" value="UniProtKB-UniRule"/>
</dbReference>
<dbReference type="GO" id="GO:0016829">
    <property type="term" value="F:lyase activity"/>
    <property type="evidence" value="ECO:0007669"/>
    <property type="project" value="UniProtKB-KW"/>
</dbReference>
<dbReference type="PANTHER" id="PTHR12439">
    <property type="entry name" value="PLACENTAL PROTEIN 11-RELATED"/>
    <property type="match status" value="1"/>
</dbReference>
<dbReference type="GO" id="GO:0016787">
    <property type="term" value="F:hydrolase activity"/>
    <property type="evidence" value="ECO:0007669"/>
    <property type="project" value="UniProtKB-KW"/>
</dbReference>
<dbReference type="CDD" id="cd21159">
    <property type="entry name" value="XendoU"/>
    <property type="match status" value="1"/>
</dbReference>
<feature type="chain" id="PRO_5038163972" evidence="11">
    <location>
        <begin position="21"/>
        <end position="300"/>
    </location>
</feature>
<keyword evidence="4 11" id="KW-0540">Nuclease</keyword>
<evidence type="ECO:0000256" key="11">
    <source>
        <dbReference type="RuleBase" id="RU367085"/>
    </source>
</evidence>
<keyword evidence="10" id="KW-0456">Lyase</keyword>
<evidence type="ECO:0000256" key="9">
    <source>
        <dbReference type="ARBA" id="ARBA00023211"/>
    </source>
</evidence>
<keyword evidence="13" id="KW-1185">Reference proteome</keyword>
<evidence type="ECO:0000256" key="1">
    <source>
        <dbReference type="ARBA" id="ARBA00001936"/>
    </source>
</evidence>
<evidence type="ECO:0000256" key="10">
    <source>
        <dbReference type="ARBA" id="ARBA00023239"/>
    </source>
</evidence>
<evidence type="ECO:0000256" key="2">
    <source>
        <dbReference type="ARBA" id="ARBA00010168"/>
    </source>
</evidence>
<dbReference type="WBParaSite" id="nRc.2.0.1.t00141-RA">
    <property type="protein sequence ID" value="nRc.2.0.1.t00141-RA"/>
    <property type="gene ID" value="nRc.2.0.1.g00141"/>
</dbReference>
<protein>
    <submittedName>
        <fullName evidence="14">Endoribonuclease</fullName>
    </submittedName>
</protein>
<dbReference type="InterPro" id="IPR018998">
    <property type="entry name" value="EndoU_C"/>
</dbReference>
<evidence type="ECO:0000256" key="7">
    <source>
        <dbReference type="ARBA" id="ARBA00022801"/>
    </source>
</evidence>
<keyword evidence="6 11" id="KW-0255">Endonuclease</keyword>
<organism evidence="13 14">
    <name type="scientific">Romanomermis culicivorax</name>
    <name type="common">Nematode worm</name>
    <dbReference type="NCBI Taxonomy" id="13658"/>
    <lineage>
        <taxon>Eukaryota</taxon>
        <taxon>Metazoa</taxon>
        <taxon>Ecdysozoa</taxon>
        <taxon>Nematoda</taxon>
        <taxon>Enoplea</taxon>
        <taxon>Dorylaimia</taxon>
        <taxon>Mermithida</taxon>
        <taxon>Mermithoidea</taxon>
        <taxon>Mermithidae</taxon>
        <taxon>Romanomermis</taxon>
    </lineage>
</organism>
<evidence type="ECO:0000256" key="3">
    <source>
        <dbReference type="ARBA" id="ARBA00011245"/>
    </source>
</evidence>
<evidence type="ECO:0000259" key="12">
    <source>
        <dbReference type="PROSITE" id="PS51959"/>
    </source>
</evidence>
<keyword evidence="7 11" id="KW-0378">Hydrolase</keyword>
<dbReference type="Proteomes" id="UP000887565">
    <property type="component" value="Unplaced"/>
</dbReference>